<dbReference type="RefSeq" id="WP_341415578.1">
    <property type="nucleotide sequence ID" value="NZ_JBBPCC010000006.1"/>
</dbReference>
<evidence type="ECO:0000313" key="2">
    <source>
        <dbReference type="Proteomes" id="UP001469365"/>
    </source>
</evidence>
<comment type="caution">
    <text evidence="1">The sequence shown here is derived from an EMBL/GenBank/DDBJ whole genome shotgun (WGS) entry which is preliminary data.</text>
</comment>
<protein>
    <submittedName>
        <fullName evidence="1">Uncharacterized protein</fullName>
    </submittedName>
</protein>
<evidence type="ECO:0000313" key="1">
    <source>
        <dbReference type="EMBL" id="MEK8128496.1"/>
    </source>
</evidence>
<sequence>MKLYLNTYPFRFEHAYELGFGPSCFDSLAEIIQAFTDADKEVLFAFFDYDKDKEPHKNEISEEILMGFYNDTHRDGEAERQVKEILFNFYYEEEQKHEHINIEELKNQLLTQFRNTDIDLLNDVVKDQLKASLYRCFMKYGFNDIELSTQLFIQERLKYENLAWPFPQEKPDFLKRILWYKVLSKEEIIHALTDTDWWFKCVIASPNRKFEEYTYFLNYTEEHGDECDGMVLYISTKEVNHFQNVIVPRLQQLYSTLEIVR</sequence>
<dbReference type="EMBL" id="JBBPCC010000006">
    <property type="protein sequence ID" value="MEK8128496.1"/>
    <property type="molecule type" value="Genomic_DNA"/>
</dbReference>
<name>A0ABU9DHY8_9BACL</name>
<reference evidence="1 2" key="1">
    <citation type="submission" date="2024-04" db="EMBL/GenBank/DDBJ databases">
        <title>draft genome sequnece of Paenibacillus filicis.</title>
        <authorList>
            <person name="Kim D.-U."/>
        </authorList>
    </citation>
    <scope>NUCLEOTIDE SEQUENCE [LARGE SCALE GENOMIC DNA]</scope>
    <source>
        <strain evidence="1 2">KACC14197</strain>
    </source>
</reference>
<proteinExistence type="predicted"/>
<organism evidence="1 2">
    <name type="scientific">Paenibacillus filicis</name>
    <dbReference type="NCBI Taxonomy" id="669464"/>
    <lineage>
        <taxon>Bacteria</taxon>
        <taxon>Bacillati</taxon>
        <taxon>Bacillota</taxon>
        <taxon>Bacilli</taxon>
        <taxon>Bacillales</taxon>
        <taxon>Paenibacillaceae</taxon>
        <taxon>Paenibacillus</taxon>
    </lineage>
</organism>
<gene>
    <name evidence="1" type="ORF">WMW72_11325</name>
</gene>
<accession>A0ABU9DHY8</accession>
<dbReference type="Proteomes" id="UP001469365">
    <property type="component" value="Unassembled WGS sequence"/>
</dbReference>
<keyword evidence="2" id="KW-1185">Reference proteome</keyword>